<dbReference type="AlphaFoldDB" id="A0A081AF76"/>
<feature type="chain" id="PRO_5001754091" evidence="1">
    <location>
        <begin position="18"/>
        <end position="170"/>
    </location>
</feature>
<accession>A0A081AF76</accession>
<evidence type="ECO:0000256" key="1">
    <source>
        <dbReference type="SAM" id="SignalP"/>
    </source>
</evidence>
<gene>
    <name evidence="2" type="ORF">F444_07279</name>
</gene>
<proteinExistence type="predicted"/>
<comment type="caution">
    <text evidence="2">The sequence shown here is derived from an EMBL/GenBank/DDBJ whole genome shotgun (WGS) entry which is preliminary data.</text>
</comment>
<feature type="signal peptide" evidence="1">
    <location>
        <begin position="1"/>
        <end position="17"/>
    </location>
</feature>
<evidence type="ECO:0000313" key="3">
    <source>
        <dbReference type="Proteomes" id="UP000028582"/>
    </source>
</evidence>
<dbReference type="Proteomes" id="UP000028582">
    <property type="component" value="Unassembled WGS sequence"/>
</dbReference>
<name>A0A081AF76_PHYNI</name>
<reference evidence="2 3" key="1">
    <citation type="submission" date="2013-11" db="EMBL/GenBank/DDBJ databases">
        <title>The Genome Sequence of Phytophthora parasitica P1976.</title>
        <authorList>
            <consortium name="The Broad Institute Genomics Platform"/>
            <person name="Russ C."/>
            <person name="Tyler B."/>
            <person name="Panabieres F."/>
            <person name="Shan W."/>
            <person name="Tripathy S."/>
            <person name="Grunwald N."/>
            <person name="Machado M."/>
            <person name="Johnson C.S."/>
            <person name="Walker B."/>
            <person name="Young S."/>
            <person name="Zeng Q."/>
            <person name="Gargeya S."/>
            <person name="Fitzgerald M."/>
            <person name="Haas B."/>
            <person name="Abouelleil A."/>
            <person name="Allen A.W."/>
            <person name="Alvarado L."/>
            <person name="Arachchi H.M."/>
            <person name="Berlin A.M."/>
            <person name="Chapman S.B."/>
            <person name="Gainer-Dewar J."/>
            <person name="Goldberg J."/>
            <person name="Griggs A."/>
            <person name="Gujja S."/>
            <person name="Hansen M."/>
            <person name="Howarth C."/>
            <person name="Imamovic A."/>
            <person name="Ireland A."/>
            <person name="Larimer J."/>
            <person name="McCowan C."/>
            <person name="Murphy C."/>
            <person name="Pearson M."/>
            <person name="Poon T.W."/>
            <person name="Priest M."/>
            <person name="Roberts A."/>
            <person name="Saif S."/>
            <person name="Shea T."/>
            <person name="Sisk P."/>
            <person name="Sykes S."/>
            <person name="Wortman J."/>
            <person name="Nusbaum C."/>
            <person name="Birren B."/>
        </authorList>
    </citation>
    <scope>NUCLEOTIDE SEQUENCE [LARGE SCALE GENOMIC DNA]</scope>
    <source>
        <strain evidence="2 3">P1976</strain>
    </source>
</reference>
<keyword evidence="1" id="KW-0732">Signal</keyword>
<protein>
    <submittedName>
        <fullName evidence="2">Uncharacterized protein</fullName>
    </submittedName>
</protein>
<evidence type="ECO:0000313" key="2">
    <source>
        <dbReference type="EMBL" id="ETO77537.1"/>
    </source>
</evidence>
<dbReference type="EMBL" id="ANJA01001344">
    <property type="protein sequence ID" value="ETO77537.1"/>
    <property type="molecule type" value="Genomic_DNA"/>
</dbReference>
<organism evidence="2 3">
    <name type="scientific">Phytophthora nicotianae P1976</name>
    <dbReference type="NCBI Taxonomy" id="1317066"/>
    <lineage>
        <taxon>Eukaryota</taxon>
        <taxon>Sar</taxon>
        <taxon>Stramenopiles</taxon>
        <taxon>Oomycota</taxon>
        <taxon>Peronosporomycetes</taxon>
        <taxon>Peronosporales</taxon>
        <taxon>Peronosporaceae</taxon>
        <taxon>Phytophthora</taxon>
    </lineage>
</organism>
<sequence>MLLHAFCVRLIRCSCEACANDVPYTHCKWRGKTQQCCVLDIVTVWEAGAHASRRRPERRIRLTEPMKVVAREMAAHRHRPTRIRNALLRGSNLGQNSLPSVAAVQRFVHHYRAAHLGGSDFWDFSNLVRERGFTGQEELIEGFTFTWNMDGEGRPVVGTGTDMDSFVVEL</sequence>